<comment type="caution">
    <text evidence="2">The sequence shown here is derived from an EMBL/GenBank/DDBJ whole genome shotgun (WGS) entry which is preliminary data.</text>
</comment>
<reference evidence="3" key="1">
    <citation type="journal article" date="2019" name="Int. J. Syst. Evol. Microbiol.">
        <title>The Global Catalogue of Microorganisms (GCM) 10K type strain sequencing project: providing services to taxonomists for standard genome sequencing and annotation.</title>
        <authorList>
            <consortium name="The Broad Institute Genomics Platform"/>
            <consortium name="The Broad Institute Genome Sequencing Center for Infectious Disease"/>
            <person name="Wu L."/>
            <person name="Ma J."/>
        </authorList>
    </citation>
    <scope>NUCLEOTIDE SEQUENCE [LARGE SCALE GENOMIC DNA]</scope>
    <source>
        <strain evidence="3">JCM 6305</strain>
    </source>
</reference>
<evidence type="ECO:0000313" key="2">
    <source>
        <dbReference type="EMBL" id="GAA2439273.1"/>
    </source>
</evidence>
<gene>
    <name evidence="2" type="ORF">GCM10010405_23270</name>
</gene>
<evidence type="ECO:0000256" key="1">
    <source>
        <dbReference type="SAM" id="MobiDB-lite"/>
    </source>
</evidence>
<feature type="region of interest" description="Disordered" evidence="1">
    <location>
        <begin position="109"/>
        <end position="138"/>
    </location>
</feature>
<keyword evidence="3" id="KW-1185">Reference proteome</keyword>
<proteinExistence type="predicted"/>
<protein>
    <recommendedName>
        <fullName evidence="4">DUF4291 domain-containing protein</fullName>
    </recommendedName>
</protein>
<organism evidence="2 3">
    <name type="scientific">Streptomyces macrosporus</name>
    <dbReference type="NCBI Taxonomy" id="44032"/>
    <lineage>
        <taxon>Bacteria</taxon>
        <taxon>Bacillati</taxon>
        <taxon>Actinomycetota</taxon>
        <taxon>Actinomycetes</taxon>
        <taxon>Kitasatosporales</taxon>
        <taxon>Streptomycetaceae</taxon>
        <taxon>Streptomyces</taxon>
    </lineage>
</organism>
<sequence>MYRSGWGTEDGRETVLAIEITREGFEWALKHARSAHYAYGLHPDRATWKRRLKRAPARVRWDPERDLHLRPLPHRSPQLGLAGEAAHRYAEEWTVSITDVTALAHTIHTRVRDGEGRSSGSRPATPARGTPLSHGRQT</sequence>
<name>A0ABP5WXB3_9ACTN</name>
<dbReference type="Pfam" id="PF14124">
    <property type="entry name" value="DUF4291"/>
    <property type="match status" value="1"/>
</dbReference>
<dbReference type="EMBL" id="BAAASZ010000018">
    <property type="protein sequence ID" value="GAA2439273.1"/>
    <property type="molecule type" value="Genomic_DNA"/>
</dbReference>
<dbReference type="Proteomes" id="UP001501638">
    <property type="component" value="Unassembled WGS sequence"/>
</dbReference>
<evidence type="ECO:0000313" key="3">
    <source>
        <dbReference type="Proteomes" id="UP001501638"/>
    </source>
</evidence>
<accession>A0ABP5WXB3</accession>
<evidence type="ECO:0008006" key="4">
    <source>
        <dbReference type="Google" id="ProtNLM"/>
    </source>
</evidence>
<dbReference type="InterPro" id="IPR025633">
    <property type="entry name" value="DUF4291"/>
</dbReference>
<dbReference type="PANTHER" id="PTHR38567:SF1">
    <property type="entry name" value="DUF4291 DOMAIN-CONTAINING PROTEIN"/>
    <property type="match status" value="1"/>
</dbReference>
<dbReference type="PANTHER" id="PTHR38567">
    <property type="entry name" value="DUF4291 DOMAIN-CONTAINING PROTEIN"/>
    <property type="match status" value="1"/>
</dbReference>